<dbReference type="Proteomes" id="UP000800235">
    <property type="component" value="Unassembled WGS sequence"/>
</dbReference>
<reference evidence="1" key="1">
    <citation type="journal article" date="2020" name="Stud. Mycol.">
        <title>101 Dothideomycetes genomes: a test case for predicting lifestyles and emergence of pathogens.</title>
        <authorList>
            <person name="Haridas S."/>
            <person name="Albert R."/>
            <person name="Binder M."/>
            <person name="Bloem J."/>
            <person name="Labutti K."/>
            <person name="Salamov A."/>
            <person name="Andreopoulos B."/>
            <person name="Baker S."/>
            <person name="Barry K."/>
            <person name="Bills G."/>
            <person name="Bluhm B."/>
            <person name="Cannon C."/>
            <person name="Castanera R."/>
            <person name="Culley D."/>
            <person name="Daum C."/>
            <person name="Ezra D."/>
            <person name="Gonzalez J."/>
            <person name="Henrissat B."/>
            <person name="Kuo A."/>
            <person name="Liang C."/>
            <person name="Lipzen A."/>
            <person name="Lutzoni F."/>
            <person name="Magnuson J."/>
            <person name="Mondo S."/>
            <person name="Nolan M."/>
            <person name="Ohm R."/>
            <person name="Pangilinan J."/>
            <person name="Park H.-J."/>
            <person name="Ramirez L."/>
            <person name="Alfaro M."/>
            <person name="Sun H."/>
            <person name="Tritt A."/>
            <person name="Yoshinaga Y."/>
            <person name="Zwiers L.-H."/>
            <person name="Turgeon B."/>
            <person name="Goodwin S."/>
            <person name="Spatafora J."/>
            <person name="Crous P."/>
            <person name="Grigoriev I."/>
        </authorList>
    </citation>
    <scope>NUCLEOTIDE SEQUENCE</scope>
    <source>
        <strain evidence="1">CBS 130266</strain>
    </source>
</reference>
<sequence>MPPKLSIKTNGMMHYSQMNVASGPSTGSNEVDSQHKCDSALEKEEVSADYGVGAAMLRARRGDAQEDAHTSSKIPAASSSFIDSVNRAETASAVLKAELTGDEEHEDLSSQHQFLSDEIINLEKCLDTRTFVLESMRERIGFISAEREALLEGSCISDWYSIMVRRKGCGWLMPVVASIQE</sequence>
<keyword evidence="2" id="KW-1185">Reference proteome</keyword>
<evidence type="ECO:0000313" key="2">
    <source>
        <dbReference type="Proteomes" id="UP000800235"/>
    </source>
</evidence>
<organism evidence="1 2">
    <name type="scientific">Tothia fuscella</name>
    <dbReference type="NCBI Taxonomy" id="1048955"/>
    <lineage>
        <taxon>Eukaryota</taxon>
        <taxon>Fungi</taxon>
        <taxon>Dikarya</taxon>
        <taxon>Ascomycota</taxon>
        <taxon>Pezizomycotina</taxon>
        <taxon>Dothideomycetes</taxon>
        <taxon>Pleosporomycetidae</taxon>
        <taxon>Venturiales</taxon>
        <taxon>Cylindrosympodiaceae</taxon>
        <taxon>Tothia</taxon>
    </lineage>
</organism>
<evidence type="ECO:0000313" key="1">
    <source>
        <dbReference type="EMBL" id="KAF2423739.1"/>
    </source>
</evidence>
<accession>A0A9P4TVD5</accession>
<dbReference type="AlphaFoldDB" id="A0A9P4TVD5"/>
<name>A0A9P4TVD5_9PEZI</name>
<proteinExistence type="predicted"/>
<dbReference type="EMBL" id="MU007078">
    <property type="protein sequence ID" value="KAF2423739.1"/>
    <property type="molecule type" value="Genomic_DNA"/>
</dbReference>
<comment type="caution">
    <text evidence="1">The sequence shown here is derived from an EMBL/GenBank/DDBJ whole genome shotgun (WGS) entry which is preliminary data.</text>
</comment>
<gene>
    <name evidence="1" type="ORF">EJ08DRAFT_737307</name>
</gene>
<protein>
    <submittedName>
        <fullName evidence="1">Uncharacterized protein</fullName>
    </submittedName>
</protein>